<evidence type="ECO:0000313" key="2">
    <source>
        <dbReference type="EMBL" id="KDP30604.1"/>
    </source>
</evidence>
<keyword evidence="3" id="KW-1185">Reference proteome</keyword>
<feature type="region of interest" description="Disordered" evidence="1">
    <location>
        <begin position="467"/>
        <end position="495"/>
    </location>
</feature>
<dbReference type="AlphaFoldDB" id="A0A067KFI0"/>
<accession>A0A067KFI0</accession>
<sequence>MASPSSDEDFLRSLGISLDEVDLMADADTHASMTGIYAQTWAFEHFPYTRPELLQAIPDSGLAPLAWRWYKSNLHPVRHKKSLKELRAFFDTCPVEQGWIQADPDFQRSDTFSHLRVVLSHPILRRYYLGERVDFQIRGCRSVPYAPPEDMRVGKQMILTAAHTEGIPHVEFLMGGEYDEFCVISLMPPIGSRFDDFQEPVPSRPLGTRSSRASGPSTRTPRRRPMTDPTSSTPTARPSQAGPSWLVGPFRAPRAILEATGPLHPDLASLRLHTVFPTLFPTVLRLFERYVSLLFLLINPSQYRMRRILISHPTTDAWTSWLIELGPNEILWFISWYNINRFIQVSFRHTRVYLLGFTHCTWYCTSRVLRQMGIDQTVPIMDDFLADSAITPGVTRAVLRAWIRDHHMVRPLPNPASIQTSPEYRAWFIATVWPIERPRRPALLSVLEGWVQANADDEVGTSEEIVLAPRTGEARQNSTARGDSEDVAPRRRRDT</sequence>
<gene>
    <name evidence="2" type="ORF">JCGZ_16935</name>
</gene>
<feature type="compositionally biased region" description="Low complexity" evidence="1">
    <location>
        <begin position="208"/>
        <end position="219"/>
    </location>
</feature>
<evidence type="ECO:0008006" key="4">
    <source>
        <dbReference type="Google" id="ProtNLM"/>
    </source>
</evidence>
<feature type="region of interest" description="Disordered" evidence="1">
    <location>
        <begin position="197"/>
        <end position="245"/>
    </location>
</feature>
<name>A0A067KFI0_JATCU</name>
<protein>
    <recommendedName>
        <fullName evidence="4">Aminotransferase-like plant mobile domain-containing protein</fullName>
    </recommendedName>
</protein>
<dbReference type="OrthoDB" id="1493087at2759"/>
<evidence type="ECO:0000313" key="3">
    <source>
        <dbReference type="Proteomes" id="UP000027138"/>
    </source>
</evidence>
<reference evidence="2 3" key="1">
    <citation type="journal article" date="2014" name="PLoS ONE">
        <title>Global Analysis of Gene Expression Profiles in Physic Nut (Jatropha curcas L.) Seedlings Exposed to Salt Stress.</title>
        <authorList>
            <person name="Zhang L."/>
            <person name="Zhang C."/>
            <person name="Wu P."/>
            <person name="Chen Y."/>
            <person name="Li M."/>
            <person name="Jiang H."/>
            <person name="Wu G."/>
        </authorList>
    </citation>
    <scope>NUCLEOTIDE SEQUENCE [LARGE SCALE GENOMIC DNA]</scope>
    <source>
        <strain evidence="3">cv. GZQX0401</strain>
        <tissue evidence="2">Young leaves</tissue>
    </source>
</reference>
<feature type="compositionally biased region" description="Basic and acidic residues" evidence="1">
    <location>
        <begin position="482"/>
        <end position="495"/>
    </location>
</feature>
<proteinExistence type="predicted"/>
<dbReference type="EMBL" id="KK914660">
    <property type="protein sequence ID" value="KDP30604.1"/>
    <property type="molecule type" value="Genomic_DNA"/>
</dbReference>
<organism evidence="2 3">
    <name type="scientific">Jatropha curcas</name>
    <name type="common">Barbados nut</name>
    <dbReference type="NCBI Taxonomy" id="180498"/>
    <lineage>
        <taxon>Eukaryota</taxon>
        <taxon>Viridiplantae</taxon>
        <taxon>Streptophyta</taxon>
        <taxon>Embryophyta</taxon>
        <taxon>Tracheophyta</taxon>
        <taxon>Spermatophyta</taxon>
        <taxon>Magnoliopsida</taxon>
        <taxon>eudicotyledons</taxon>
        <taxon>Gunneridae</taxon>
        <taxon>Pentapetalae</taxon>
        <taxon>rosids</taxon>
        <taxon>fabids</taxon>
        <taxon>Malpighiales</taxon>
        <taxon>Euphorbiaceae</taxon>
        <taxon>Crotonoideae</taxon>
        <taxon>Jatropheae</taxon>
        <taxon>Jatropha</taxon>
    </lineage>
</organism>
<evidence type="ECO:0000256" key="1">
    <source>
        <dbReference type="SAM" id="MobiDB-lite"/>
    </source>
</evidence>
<dbReference type="Proteomes" id="UP000027138">
    <property type="component" value="Unassembled WGS sequence"/>
</dbReference>